<protein>
    <submittedName>
        <fullName evidence="2">Uncharacterized protein</fullName>
    </submittedName>
</protein>
<comment type="caution">
    <text evidence="2">The sequence shown here is derived from an EMBL/GenBank/DDBJ whole genome shotgun (WGS) entry which is preliminary data.</text>
</comment>
<sequence>MKKQIFLLFLFMTYMTFLSHAQLPKLKIGGKKDSTEVVSEPKAPKVKSAGGSNLMGKILTKTAMLAGSIGGSAFGMVSSTDNLEEVVMTGGVWHNLRNKSVGTVDMTFFGDWSSGGNMTMLSFTQKSRTGWTKIEGDITVNGKIIEGDNFGIYSSFEPANLSAPKEVAIKTSSGQEASFTIPAASQTFELLSINGQNENPSVDFSQDVTLELSLGENFDKNIPMFVQMTARVLGISTFYPVGYFEPSTTLVIPAAAFRNIGIDPTNDKLANYSSIYLEIARAEILKPTDLVGEISIPQLVVNYADGRSLNIVKGPEMNNGIKYKGTEKFQNGGMDYDFLKPNAFYSRPISQIKKAGVLSLSITGTTYVQGKTTSSSSSFSAGGTTYTSTTTTTTSASFPQIADELWEDVLESFYNDFTKIIESEYNTTFVPIDMITDSDAYQNLIPYSSDDENTTTEFQYSYKNTVALQKVLPFVPLTGGPNDVMKETGVNALFKIMLELKIAFDRGNPVMIPTLNVELLGVSNGDPNDVLASPTKYFQGEIVGDGVRYPAANLSKEDLDKVIRKSNLLDLFQRSIQELKTKELANPDYQTVWDNSFNR</sequence>
<evidence type="ECO:0000313" key="2">
    <source>
        <dbReference type="EMBL" id="TXE11224.1"/>
    </source>
</evidence>
<feature type="chain" id="PRO_5023082276" evidence="1">
    <location>
        <begin position="22"/>
        <end position="599"/>
    </location>
</feature>
<dbReference type="Proteomes" id="UP000321935">
    <property type="component" value="Unassembled WGS sequence"/>
</dbReference>
<name>A0A5C7AT11_9BACT</name>
<reference evidence="2 3" key="1">
    <citation type="submission" date="2019-08" db="EMBL/GenBank/DDBJ databases">
        <title>Genomes sequence of Algoriphagus aquimarinus ACAM450.</title>
        <authorList>
            <person name="Bowman J.P."/>
        </authorList>
    </citation>
    <scope>NUCLEOTIDE SEQUENCE [LARGE SCALE GENOMIC DNA]</scope>
    <source>
        <strain evidence="2 3">ACAM 450</strain>
    </source>
</reference>
<gene>
    <name evidence="2" type="ORF">ESV85_11805</name>
</gene>
<proteinExistence type="predicted"/>
<accession>A0A5C7AT11</accession>
<dbReference type="OrthoDB" id="753594at2"/>
<evidence type="ECO:0000256" key="1">
    <source>
        <dbReference type="SAM" id="SignalP"/>
    </source>
</evidence>
<evidence type="ECO:0000313" key="3">
    <source>
        <dbReference type="Proteomes" id="UP000321935"/>
    </source>
</evidence>
<dbReference type="RefSeq" id="WP_146917828.1">
    <property type="nucleotide sequence ID" value="NZ_VORW01000006.1"/>
</dbReference>
<dbReference type="EMBL" id="VORW01000006">
    <property type="protein sequence ID" value="TXE11224.1"/>
    <property type="molecule type" value="Genomic_DNA"/>
</dbReference>
<keyword evidence="1" id="KW-0732">Signal</keyword>
<dbReference type="AlphaFoldDB" id="A0A5C7AT11"/>
<organism evidence="2 3">
    <name type="scientific">Algoriphagus aquimarinus</name>
    <dbReference type="NCBI Taxonomy" id="237018"/>
    <lineage>
        <taxon>Bacteria</taxon>
        <taxon>Pseudomonadati</taxon>
        <taxon>Bacteroidota</taxon>
        <taxon>Cytophagia</taxon>
        <taxon>Cytophagales</taxon>
        <taxon>Cyclobacteriaceae</taxon>
        <taxon>Algoriphagus</taxon>
    </lineage>
</organism>
<feature type="signal peptide" evidence="1">
    <location>
        <begin position="1"/>
        <end position="21"/>
    </location>
</feature>